<sequence>MYPLSTLPALTNTVLISSQPHPSRTVTAPHSTTTTTTNTRQSTFTPAPPQRSLGNHHSRFGRTLEASHRLLSTNRSPHSSLAFTRPCQSVNVRVISH</sequence>
<dbReference type="Proteomes" id="UP000324222">
    <property type="component" value="Unassembled WGS sequence"/>
</dbReference>
<feature type="compositionally biased region" description="Low complexity" evidence="1">
    <location>
        <begin position="25"/>
        <end position="45"/>
    </location>
</feature>
<reference evidence="2 3" key="1">
    <citation type="submission" date="2019-05" db="EMBL/GenBank/DDBJ databases">
        <title>Another draft genome of Portunus trituberculatus and its Hox gene families provides insights of decapod evolution.</title>
        <authorList>
            <person name="Jeong J.-H."/>
            <person name="Song I."/>
            <person name="Kim S."/>
            <person name="Choi T."/>
            <person name="Kim D."/>
            <person name="Ryu S."/>
            <person name="Kim W."/>
        </authorList>
    </citation>
    <scope>NUCLEOTIDE SEQUENCE [LARGE SCALE GENOMIC DNA]</scope>
    <source>
        <tissue evidence="2">Muscle</tissue>
    </source>
</reference>
<evidence type="ECO:0000313" key="3">
    <source>
        <dbReference type="Proteomes" id="UP000324222"/>
    </source>
</evidence>
<organism evidence="2 3">
    <name type="scientific">Portunus trituberculatus</name>
    <name type="common">Swimming crab</name>
    <name type="synonym">Neptunus trituberculatus</name>
    <dbReference type="NCBI Taxonomy" id="210409"/>
    <lineage>
        <taxon>Eukaryota</taxon>
        <taxon>Metazoa</taxon>
        <taxon>Ecdysozoa</taxon>
        <taxon>Arthropoda</taxon>
        <taxon>Crustacea</taxon>
        <taxon>Multicrustacea</taxon>
        <taxon>Malacostraca</taxon>
        <taxon>Eumalacostraca</taxon>
        <taxon>Eucarida</taxon>
        <taxon>Decapoda</taxon>
        <taxon>Pleocyemata</taxon>
        <taxon>Brachyura</taxon>
        <taxon>Eubrachyura</taxon>
        <taxon>Portunoidea</taxon>
        <taxon>Portunidae</taxon>
        <taxon>Portuninae</taxon>
        <taxon>Portunus</taxon>
    </lineage>
</organism>
<name>A0A5B7I023_PORTR</name>
<protein>
    <submittedName>
        <fullName evidence="2">Uncharacterized protein</fullName>
    </submittedName>
</protein>
<gene>
    <name evidence="2" type="ORF">E2C01_069983</name>
</gene>
<evidence type="ECO:0000256" key="1">
    <source>
        <dbReference type="SAM" id="MobiDB-lite"/>
    </source>
</evidence>
<feature type="compositionally biased region" description="Polar residues" evidence="1">
    <location>
        <begin position="15"/>
        <end position="24"/>
    </location>
</feature>
<dbReference type="EMBL" id="VSRR010041459">
    <property type="protein sequence ID" value="MPC75593.1"/>
    <property type="molecule type" value="Genomic_DNA"/>
</dbReference>
<keyword evidence="3" id="KW-1185">Reference proteome</keyword>
<evidence type="ECO:0000313" key="2">
    <source>
        <dbReference type="EMBL" id="MPC75593.1"/>
    </source>
</evidence>
<feature type="region of interest" description="Disordered" evidence="1">
    <location>
        <begin position="15"/>
        <end position="60"/>
    </location>
</feature>
<accession>A0A5B7I023</accession>
<comment type="caution">
    <text evidence="2">The sequence shown here is derived from an EMBL/GenBank/DDBJ whole genome shotgun (WGS) entry which is preliminary data.</text>
</comment>
<dbReference type="AlphaFoldDB" id="A0A5B7I023"/>
<proteinExistence type="predicted"/>